<sequence length="620" mass="67757">MWLLFKAELRRFRTPGVLTLLAHLVVLGFLSRTSDLAQQPLLYYRTFAACYVLVGVLLGAYQTFTYARPAAWIQLIHRPLSPARIGSALLAAGAVWLVLTVALPLLLIAAWQSEFTARVVDLRHWMMALPALNCALIGYAAAAYAVLANRRIGFGVLIFFLLITVARAQSFDALLLQWLVLGYLGVLLWLVFQPAHAAVPASPWRLATMLAPTVFVLYVLILSTARFGMQCTWIMLGDAPATATVPPANSVQESLRSTDKDLMLAGLAASHDPSAGRWASELRAQEKLERYGPFFTELPRRQAFANVLTLSFNDAANDTLWTFSHDHMRFEGRGLADDRSPRGSLAPPQASAFASPTMPIAGVLGLDHLDSVVMLGEREAWVYEPRSRVVRPLLALSGSEVFASPPMRVGNHLAALSDQALYVGNELTFPEHGSARISLGGPIDVLSRVALADVDDGYLVSLTFLRNFRQESFSRVQRVLHVDSDGRSRIVATRLLAQDYPAWFRFADWWMSPLLDRVAITLKGLFAAQPGLEPPERELPPADMVSLAAVCAALSMFATAIRSSQRRLSPKVTLSWMLVNALLGPAGVAAFYLAGGPSVARRSIVRTGQAAWHDGACGTS</sequence>
<reference evidence="2 3" key="1">
    <citation type="submission" date="2020-10" db="EMBL/GenBank/DDBJ databases">
        <title>Phylogeny of dyella-like bacteria.</title>
        <authorList>
            <person name="Fu J."/>
        </authorList>
    </citation>
    <scope>NUCLEOTIDE SEQUENCE [LARGE SCALE GENOMIC DNA]</scope>
    <source>
        <strain evidence="2 3">THG-B117</strain>
    </source>
</reference>
<feature type="transmembrane region" description="Helical" evidence="1">
    <location>
        <begin position="12"/>
        <end position="30"/>
    </location>
</feature>
<organism evidence="2 3">
    <name type="scientific">Dyella kyungheensis</name>
    <dbReference type="NCBI Taxonomy" id="1242174"/>
    <lineage>
        <taxon>Bacteria</taxon>
        <taxon>Pseudomonadati</taxon>
        <taxon>Pseudomonadota</taxon>
        <taxon>Gammaproteobacteria</taxon>
        <taxon>Lysobacterales</taxon>
        <taxon>Rhodanobacteraceae</taxon>
        <taxon>Dyella</taxon>
    </lineage>
</organism>
<accession>A0ABS2JUK4</accession>
<evidence type="ECO:0000313" key="2">
    <source>
        <dbReference type="EMBL" id="MBM7122687.1"/>
    </source>
</evidence>
<feature type="transmembrane region" description="Helical" evidence="1">
    <location>
        <begin position="204"/>
        <end position="225"/>
    </location>
</feature>
<protein>
    <submittedName>
        <fullName evidence="2">Uncharacterized protein</fullName>
    </submittedName>
</protein>
<keyword evidence="1" id="KW-0472">Membrane</keyword>
<proteinExistence type="predicted"/>
<keyword evidence="1" id="KW-1133">Transmembrane helix</keyword>
<name>A0ABS2JUK4_9GAMM</name>
<feature type="transmembrane region" description="Helical" evidence="1">
    <location>
        <begin position="88"/>
        <end position="112"/>
    </location>
</feature>
<comment type="caution">
    <text evidence="2">The sequence shown here is derived from an EMBL/GenBank/DDBJ whole genome shotgun (WGS) entry which is preliminary data.</text>
</comment>
<dbReference type="Proteomes" id="UP001430065">
    <property type="component" value="Unassembled WGS sequence"/>
</dbReference>
<feature type="transmembrane region" description="Helical" evidence="1">
    <location>
        <begin position="573"/>
        <end position="594"/>
    </location>
</feature>
<evidence type="ECO:0000256" key="1">
    <source>
        <dbReference type="SAM" id="Phobius"/>
    </source>
</evidence>
<feature type="transmembrane region" description="Helical" evidence="1">
    <location>
        <begin position="175"/>
        <end position="192"/>
    </location>
</feature>
<gene>
    <name evidence="2" type="ORF">ISP20_16080</name>
</gene>
<feature type="transmembrane region" description="Helical" evidence="1">
    <location>
        <begin position="124"/>
        <end position="145"/>
    </location>
</feature>
<evidence type="ECO:0000313" key="3">
    <source>
        <dbReference type="Proteomes" id="UP001430065"/>
    </source>
</evidence>
<feature type="transmembrane region" description="Helical" evidence="1">
    <location>
        <begin position="152"/>
        <end position="169"/>
    </location>
</feature>
<keyword evidence="3" id="KW-1185">Reference proteome</keyword>
<dbReference type="EMBL" id="JADIKC010000007">
    <property type="protein sequence ID" value="MBM7122687.1"/>
    <property type="molecule type" value="Genomic_DNA"/>
</dbReference>
<keyword evidence="1" id="KW-0812">Transmembrane</keyword>
<feature type="transmembrane region" description="Helical" evidence="1">
    <location>
        <begin position="42"/>
        <end position="67"/>
    </location>
</feature>
<dbReference type="RefSeq" id="WP_204637121.1">
    <property type="nucleotide sequence ID" value="NZ_JADIKC010000007.1"/>
</dbReference>